<dbReference type="PROSITE" id="PS50026">
    <property type="entry name" value="EGF_3"/>
    <property type="match status" value="4"/>
</dbReference>
<sequence length="671" mass="77675">MDITTKELETVKFHRFSFKIKPHVPILKFLKVFNVKECEDECEKTDECEAFNMKLSSQECELLPILDGDPTTFQYDQENDLYLKLWTCDFKPCLNNGTCERVENITYIDGKLREYQCLCPPEYYGLHCEEDMTAKEVEAVKFYRFSFQIKPDATILKSLKISNVKECEDECQKSERCMAFNVKLSSQECELLSVLDGDPTTFQYDQGNDLYLKLWTCHSKPCLNNGTCERVENITYIDGKLREYQCLCPPEYCGLHCEEVTYIIKTNRFLFHVPKSLKVFSSRMLNILECVNACREWSGCKSAEWFVSVKYCQLKKADHTKYPLFYTNSQHIYMNMDCNSKLSAEIMEPSTFLSNYLIINPDTPVLNTLNTSDVKECRDECGKSDKCEAFSLTLSDKLCELFPTLGRDFNASGKIRPVYEKLWTCDSKPCQNGGICERVDDFTYVDKRLREYKCLCPPEHTGFHCEKEMTTKEAEAVKFHRLNFQIKPDAPILKSLKISSVKECEDECVKTVQCKAFNVKLSSHQCELLPCLDGNSSTFQYDRENDLYLKVWTCDSKPCQNGGTCERVENATFINGIPREYKCLCLPENCGLHCEEDAYKIESYWDITDEDVKADISVCAKQCQEDSQCTSAVYIKHHKCYTDNAEPRELAVLNDQETVYIHLNNRCNTQE</sequence>
<feature type="domain" description="EGF-like" evidence="6">
    <location>
        <begin position="421"/>
        <end position="466"/>
    </location>
</feature>
<comment type="caution">
    <text evidence="5">Lacks conserved residue(s) required for the propagation of feature annotation.</text>
</comment>
<dbReference type="SMART" id="SM00181">
    <property type="entry name" value="EGF"/>
    <property type="match status" value="4"/>
</dbReference>
<feature type="disulfide bond" evidence="5">
    <location>
        <begin position="585"/>
        <end position="594"/>
    </location>
</feature>
<dbReference type="SMART" id="SM00473">
    <property type="entry name" value="PAN_AP"/>
    <property type="match status" value="6"/>
</dbReference>
<gene>
    <name evidence="9" type="primary">LOC111087028</name>
</gene>
<protein>
    <submittedName>
        <fullName evidence="9">Protein jagged-1-like</fullName>
    </submittedName>
</protein>
<feature type="disulfide bond" evidence="5">
    <location>
        <begin position="248"/>
        <end position="257"/>
    </location>
</feature>
<dbReference type="PROSITE" id="PS00022">
    <property type="entry name" value="EGF_1"/>
    <property type="match status" value="4"/>
</dbReference>
<dbReference type="SUPFAM" id="SSF57196">
    <property type="entry name" value="EGF/Laminin"/>
    <property type="match status" value="4"/>
</dbReference>
<evidence type="ECO:0000313" key="9">
    <source>
        <dbReference type="RefSeq" id="XP_022247888.1"/>
    </source>
</evidence>
<keyword evidence="1 5" id="KW-0245">EGF-like domain</keyword>
<dbReference type="InterPro" id="IPR000742">
    <property type="entry name" value="EGF"/>
</dbReference>
<keyword evidence="4 5" id="KW-1015">Disulfide bond</keyword>
<dbReference type="Pfam" id="PF00008">
    <property type="entry name" value="EGF"/>
    <property type="match status" value="3"/>
</dbReference>
<dbReference type="Pfam" id="PF00024">
    <property type="entry name" value="PAN_1"/>
    <property type="match status" value="3"/>
</dbReference>
<feature type="domain" description="Apple" evidence="7">
    <location>
        <begin position="257"/>
        <end position="338"/>
    </location>
</feature>
<evidence type="ECO:0000256" key="3">
    <source>
        <dbReference type="ARBA" id="ARBA00022737"/>
    </source>
</evidence>
<feature type="domain" description="EGF-like" evidence="6">
    <location>
        <begin position="84"/>
        <end position="129"/>
    </location>
</feature>
<evidence type="ECO:0000256" key="5">
    <source>
        <dbReference type="PROSITE-ProRule" id="PRU00076"/>
    </source>
</evidence>
<dbReference type="Gene3D" id="3.50.4.10">
    <property type="entry name" value="Hepatocyte Growth Factor"/>
    <property type="match status" value="2"/>
</dbReference>
<dbReference type="InterPro" id="IPR051022">
    <property type="entry name" value="Notch_Cell-Fate_Det"/>
</dbReference>
<feature type="domain" description="EGF-like" evidence="6">
    <location>
        <begin position="213"/>
        <end position="258"/>
    </location>
</feature>
<feature type="disulfide bond" evidence="5">
    <location>
        <begin position="119"/>
        <end position="128"/>
    </location>
</feature>
<proteinExistence type="predicted"/>
<dbReference type="PANTHER" id="PTHR24049">
    <property type="entry name" value="CRUMBS FAMILY MEMBER"/>
    <property type="match status" value="1"/>
</dbReference>
<feature type="domain" description="EGF-like" evidence="6">
    <location>
        <begin position="550"/>
        <end position="595"/>
    </location>
</feature>
<dbReference type="SUPFAM" id="SSF57414">
    <property type="entry name" value="Hairpin loop containing domain-like"/>
    <property type="match status" value="4"/>
</dbReference>
<organism evidence="8 9">
    <name type="scientific">Limulus polyphemus</name>
    <name type="common">Atlantic horseshoe crab</name>
    <dbReference type="NCBI Taxonomy" id="6850"/>
    <lineage>
        <taxon>Eukaryota</taxon>
        <taxon>Metazoa</taxon>
        <taxon>Ecdysozoa</taxon>
        <taxon>Arthropoda</taxon>
        <taxon>Chelicerata</taxon>
        <taxon>Merostomata</taxon>
        <taxon>Xiphosura</taxon>
        <taxon>Limulidae</taxon>
        <taxon>Limulus</taxon>
    </lineage>
</organism>
<evidence type="ECO:0000313" key="8">
    <source>
        <dbReference type="Proteomes" id="UP000694941"/>
    </source>
</evidence>
<evidence type="ECO:0000256" key="1">
    <source>
        <dbReference type="ARBA" id="ARBA00022536"/>
    </source>
</evidence>
<dbReference type="GeneID" id="111087028"/>
<feature type="domain" description="Apple" evidence="7">
    <location>
        <begin position="8"/>
        <end position="88"/>
    </location>
</feature>
<keyword evidence="2" id="KW-0732">Signal</keyword>
<reference evidence="9" key="1">
    <citation type="submission" date="2025-08" db="UniProtKB">
        <authorList>
            <consortium name="RefSeq"/>
        </authorList>
    </citation>
    <scope>IDENTIFICATION</scope>
    <source>
        <tissue evidence="9">Muscle</tissue>
    </source>
</reference>
<feature type="domain" description="Apple" evidence="7">
    <location>
        <begin position="128"/>
        <end position="217"/>
    </location>
</feature>
<evidence type="ECO:0000259" key="7">
    <source>
        <dbReference type="PROSITE" id="PS50948"/>
    </source>
</evidence>
<dbReference type="PROSITE" id="PS50948">
    <property type="entry name" value="PAN"/>
    <property type="match status" value="4"/>
</dbReference>
<feature type="domain" description="Apple" evidence="7">
    <location>
        <begin position="465"/>
        <end position="554"/>
    </location>
</feature>
<name>A0ABM1SW82_LIMPO</name>
<evidence type="ECO:0000256" key="2">
    <source>
        <dbReference type="ARBA" id="ARBA00022729"/>
    </source>
</evidence>
<dbReference type="InterPro" id="IPR003609">
    <property type="entry name" value="Pan_app"/>
</dbReference>
<dbReference type="Gene3D" id="2.10.25.10">
    <property type="entry name" value="Laminin"/>
    <property type="match status" value="4"/>
</dbReference>
<dbReference type="Pfam" id="PF14295">
    <property type="entry name" value="PAN_4"/>
    <property type="match status" value="3"/>
</dbReference>
<dbReference type="PANTHER" id="PTHR24049:SF22">
    <property type="entry name" value="DROSOPHILA CRUMBS HOMOLOG"/>
    <property type="match status" value="1"/>
</dbReference>
<dbReference type="Proteomes" id="UP000694941">
    <property type="component" value="Unplaced"/>
</dbReference>
<evidence type="ECO:0000259" key="6">
    <source>
        <dbReference type="PROSITE" id="PS50026"/>
    </source>
</evidence>
<dbReference type="RefSeq" id="XP_022247888.1">
    <property type="nucleotide sequence ID" value="XM_022392180.1"/>
</dbReference>
<keyword evidence="3" id="KW-0677">Repeat</keyword>
<keyword evidence="8" id="KW-1185">Reference proteome</keyword>
<accession>A0ABM1SW82</accession>
<evidence type="ECO:0000256" key="4">
    <source>
        <dbReference type="ARBA" id="ARBA00023157"/>
    </source>
</evidence>
<feature type="disulfide bond" evidence="5">
    <location>
        <begin position="456"/>
        <end position="465"/>
    </location>
</feature>